<evidence type="ECO:0000313" key="2">
    <source>
        <dbReference type="EMBL" id="WDR03302.1"/>
    </source>
</evidence>
<dbReference type="InterPro" id="IPR000602">
    <property type="entry name" value="Glyco_hydro_38_N"/>
</dbReference>
<organism evidence="2 3">
    <name type="scientific">Devosia algicola</name>
    <dbReference type="NCBI Taxonomy" id="3026418"/>
    <lineage>
        <taxon>Bacteria</taxon>
        <taxon>Pseudomonadati</taxon>
        <taxon>Pseudomonadota</taxon>
        <taxon>Alphaproteobacteria</taxon>
        <taxon>Hyphomicrobiales</taxon>
        <taxon>Devosiaceae</taxon>
        <taxon>Devosia</taxon>
    </lineage>
</organism>
<dbReference type="EMBL" id="CP118246">
    <property type="protein sequence ID" value="WDR03302.1"/>
    <property type="molecule type" value="Genomic_DNA"/>
</dbReference>
<sequence>MRGRRFHIEEFGVTPKTVWLPDTFGYSANLPQIMKRSGLEYFVTSKLSWNDTDRHPYDTFFWRGIDGTTTKAQLITAQRFENDQIYTTYNSDLSVSETMGAWKRYEPKAVNDEVLLCYGYGDGGGGPTRAMIERGIRMQRGIPGAPKVKLEGIVPFLDRLGKRMDKDSSRFPVWNGEALSAVSSWHIDLGRKEQGL</sequence>
<accession>A0ABY7YQ39</accession>
<keyword evidence="3" id="KW-1185">Reference proteome</keyword>
<feature type="domain" description="Glycoside hydrolase family 38 N-terminal" evidence="1">
    <location>
        <begin position="2"/>
        <end position="175"/>
    </location>
</feature>
<dbReference type="InterPro" id="IPR027291">
    <property type="entry name" value="Glyco_hydro_38_N_sf"/>
</dbReference>
<dbReference type="PANTHER" id="PTHR46017">
    <property type="entry name" value="ALPHA-MANNOSIDASE 2C1"/>
    <property type="match status" value="1"/>
</dbReference>
<proteinExistence type="predicted"/>
<dbReference type="Gene3D" id="3.20.110.10">
    <property type="entry name" value="Glycoside hydrolase 38, N terminal domain"/>
    <property type="match status" value="1"/>
</dbReference>
<dbReference type="InterPro" id="IPR011330">
    <property type="entry name" value="Glyco_hydro/deAcase_b/a-brl"/>
</dbReference>
<gene>
    <name evidence="2" type="ORF">PSQ19_03870</name>
</gene>
<name>A0ABY7YQ39_9HYPH</name>
<protein>
    <recommendedName>
        <fullName evidence="1">Glycoside hydrolase family 38 N-terminal domain-containing protein</fullName>
    </recommendedName>
</protein>
<reference evidence="2 3" key="1">
    <citation type="submission" date="2023-02" db="EMBL/GenBank/DDBJ databases">
        <title>Devosia algicola sp. nov., isolated from the phycosphere of marine algae.</title>
        <authorList>
            <person name="Kim J.M."/>
            <person name="Lee J.K."/>
            <person name="Choi B.J."/>
            <person name="Bayburt H."/>
            <person name="Jeon C.O."/>
        </authorList>
    </citation>
    <scope>NUCLEOTIDE SEQUENCE [LARGE SCALE GENOMIC DNA]</scope>
    <source>
        <strain evidence="2 3">G20-9</strain>
    </source>
</reference>
<dbReference type="Pfam" id="PF01074">
    <property type="entry name" value="Glyco_hydro_38N"/>
    <property type="match status" value="1"/>
</dbReference>
<dbReference type="Proteomes" id="UP001220530">
    <property type="component" value="Chromosome"/>
</dbReference>
<evidence type="ECO:0000259" key="1">
    <source>
        <dbReference type="Pfam" id="PF01074"/>
    </source>
</evidence>
<dbReference type="RefSeq" id="WP_282219696.1">
    <property type="nucleotide sequence ID" value="NZ_CP118246.1"/>
</dbReference>
<evidence type="ECO:0000313" key="3">
    <source>
        <dbReference type="Proteomes" id="UP001220530"/>
    </source>
</evidence>
<dbReference type="SUPFAM" id="SSF88713">
    <property type="entry name" value="Glycoside hydrolase/deacetylase"/>
    <property type="match status" value="1"/>
</dbReference>
<dbReference type="PANTHER" id="PTHR46017:SF1">
    <property type="entry name" value="ALPHA-MANNOSIDASE 2C1"/>
    <property type="match status" value="1"/>
</dbReference>